<dbReference type="Proteomes" id="UP000661607">
    <property type="component" value="Unassembled WGS sequence"/>
</dbReference>
<reference evidence="1 2" key="1">
    <citation type="submission" date="2020-10" db="EMBL/GenBank/DDBJ databases">
        <title>Sequencing the genomes of 1000 actinobacteria strains.</title>
        <authorList>
            <person name="Klenk H.-P."/>
        </authorList>
    </citation>
    <scope>NUCLEOTIDE SEQUENCE [LARGE SCALE GENOMIC DNA]</scope>
    <source>
        <strain evidence="1 2">DSM 43748</strain>
    </source>
</reference>
<proteinExistence type="predicted"/>
<organism evidence="1 2">
    <name type="scientific">Nonomuraea africana</name>
    <dbReference type="NCBI Taxonomy" id="46171"/>
    <lineage>
        <taxon>Bacteria</taxon>
        <taxon>Bacillati</taxon>
        <taxon>Actinomycetota</taxon>
        <taxon>Actinomycetes</taxon>
        <taxon>Streptosporangiales</taxon>
        <taxon>Streptosporangiaceae</taxon>
        <taxon>Nonomuraea</taxon>
    </lineage>
</organism>
<gene>
    <name evidence="1" type="ORF">H4W81_002705</name>
</gene>
<evidence type="ECO:0000313" key="1">
    <source>
        <dbReference type="EMBL" id="MBE1559926.1"/>
    </source>
</evidence>
<sequence>MTLGIFSLMTSELLPVGLLTPISSALGVSEGRPG</sequence>
<name>A0ABR9KD33_9ACTN</name>
<comment type="caution">
    <text evidence="1">The sequence shown here is derived from an EMBL/GenBank/DDBJ whole genome shotgun (WGS) entry which is preliminary data.</text>
</comment>
<accession>A0ABR9KD33</accession>
<protein>
    <submittedName>
        <fullName evidence="1">MFS family arabinose efflux permease</fullName>
    </submittedName>
</protein>
<evidence type="ECO:0000313" key="2">
    <source>
        <dbReference type="Proteomes" id="UP000661607"/>
    </source>
</evidence>
<keyword evidence="2" id="KW-1185">Reference proteome</keyword>
<dbReference type="EMBL" id="JADBEF010000001">
    <property type="protein sequence ID" value="MBE1559926.1"/>
    <property type="molecule type" value="Genomic_DNA"/>
</dbReference>